<protein>
    <submittedName>
        <fullName evidence="1">Uncharacterized protein</fullName>
    </submittedName>
</protein>
<reference evidence="1 2" key="1">
    <citation type="journal article" date="2022" name="Genome Biol. Evol.">
        <title>The Spruce Budworm Genome: Reconstructing the Evolutionary History of Antifreeze Proteins.</title>
        <authorList>
            <person name="Beliveau C."/>
            <person name="Gagne P."/>
            <person name="Picq S."/>
            <person name="Vernygora O."/>
            <person name="Keeling C.I."/>
            <person name="Pinkney K."/>
            <person name="Doucet D."/>
            <person name="Wen F."/>
            <person name="Johnston J.S."/>
            <person name="Maaroufi H."/>
            <person name="Boyle B."/>
            <person name="Laroche J."/>
            <person name="Dewar K."/>
            <person name="Juretic N."/>
            <person name="Blackburn G."/>
            <person name="Nisole A."/>
            <person name="Brunet B."/>
            <person name="Brandao M."/>
            <person name="Lumley L."/>
            <person name="Duan J."/>
            <person name="Quan G."/>
            <person name="Lucarotti C.J."/>
            <person name="Roe A.D."/>
            <person name="Sperling F.A.H."/>
            <person name="Levesque R.C."/>
            <person name="Cusson M."/>
        </authorList>
    </citation>
    <scope>NUCLEOTIDE SEQUENCE [LARGE SCALE GENOMIC DNA]</scope>
    <source>
        <strain evidence="1">Glfc:IPQL:Cfum</strain>
    </source>
</reference>
<dbReference type="EMBL" id="CM046131">
    <property type="protein sequence ID" value="KAI8430554.1"/>
    <property type="molecule type" value="Genomic_DNA"/>
</dbReference>
<proteinExistence type="predicted"/>
<keyword evidence="2" id="KW-1185">Reference proteome</keyword>
<dbReference type="Proteomes" id="UP001064048">
    <property type="component" value="Chromosome Z"/>
</dbReference>
<evidence type="ECO:0000313" key="1">
    <source>
        <dbReference type="EMBL" id="KAI8430554.1"/>
    </source>
</evidence>
<name>A0ACC0K2H8_CHOFU</name>
<accession>A0ACC0K2H8</accession>
<organism evidence="1 2">
    <name type="scientific">Choristoneura fumiferana</name>
    <name type="common">Spruce budworm moth</name>
    <name type="synonym">Archips fumiferana</name>
    <dbReference type="NCBI Taxonomy" id="7141"/>
    <lineage>
        <taxon>Eukaryota</taxon>
        <taxon>Metazoa</taxon>
        <taxon>Ecdysozoa</taxon>
        <taxon>Arthropoda</taxon>
        <taxon>Hexapoda</taxon>
        <taxon>Insecta</taxon>
        <taxon>Pterygota</taxon>
        <taxon>Neoptera</taxon>
        <taxon>Endopterygota</taxon>
        <taxon>Lepidoptera</taxon>
        <taxon>Glossata</taxon>
        <taxon>Ditrysia</taxon>
        <taxon>Tortricoidea</taxon>
        <taxon>Tortricidae</taxon>
        <taxon>Tortricinae</taxon>
        <taxon>Choristoneura</taxon>
    </lineage>
</organism>
<sequence>MVGKPAHVLNNNLNHNTYNTLEWIHHVLIPTLRYMKETMSPLTLTIRLIVKPVWVTQKPQLKAMQSKK</sequence>
<comment type="caution">
    <text evidence="1">The sequence shown here is derived from an EMBL/GenBank/DDBJ whole genome shotgun (WGS) entry which is preliminary data.</text>
</comment>
<gene>
    <name evidence="1" type="ORF">MSG28_000785</name>
</gene>
<evidence type="ECO:0000313" key="2">
    <source>
        <dbReference type="Proteomes" id="UP001064048"/>
    </source>
</evidence>